<organism evidence="2 3">
    <name type="scientific">Paenibacillus vulneris</name>
    <dbReference type="NCBI Taxonomy" id="1133364"/>
    <lineage>
        <taxon>Bacteria</taxon>
        <taxon>Bacillati</taxon>
        <taxon>Bacillota</taxon>
        <taxon>Bacilli</taxon>
        <taxon>Bacillales</taxon>
        <taxon>Paenibacillaceae</taxon>
        <taxon>Paenibacillus</taxon>
    </lineage>
</organism>
<protein>
    <submittedName>
        <fullName evidence="2">Uncharacterized protein</fullName>
    </submittedName>
</protein>
<evidence type="ECO:0000313" key="3">
    <source>
        <dbReference type="Proteomes" id="UP001597180"/>
    </source>
</evidence>
<reference evidence="3" key="1">
    <citation type="journal article" date="2019" name="Int. J. Syst. Evol. Microbiol.">
        <title>The Global Catalogue of Microorganisms (GCM) 10K type strain sequencing project: providing services to taxonomists for standard genome sequencing and annotation.</title>
        <authorList>
            <consortium name="The Broad Institute Genomics Platform"/>
            <consortium name="The Broad Institute Genome Sequencing Center for Infectious Disease"/>
            <person name="Wu L."/>
            <person name="Ma J."/>
        </authorList>
    </citation>
    <scope>NUCLEOTIDE SEQUENCE [LARGE SCALE GENOMIC DNA]</scope>
    <source>
        <strain evidence="3">CCUG 53270</strain>
    </source>
</reference>
<name>A0ABW3UN46_9BACL</name>
<keyword evidence="3" id="KW-1185">Reference proteome</keyword>
<gene>
    <name evidence="2" type="ORF">ACFQ4B_16585</name>
</gene>
<accession>A0ABW3UN46</accession>
<keyword evidence="1" id="KW-0812">Transmembrane</keyword>
<dbReference type="RefSeq" id="WP_345585886.1">
    <property type="nucleotide sequence ID" value="NZ_BAABJG010000003.1"/>
</dbReference>
<comment type="caution">
    <text evidence="2">The sequence shown here is derived from an EMBL/GenBank/DDBJ whole genome shotgun (WGS) entry which is preliminary data.</text>
</comment>
<evidence type="ECO:0000256" key="1">
    <source>
        <dbReference type="SAM" id="Phobius"/>
    </source>
</evidence>
<proteinExistence type="predicted"/>
<dbReference type="EMBL" id="JBHTLU010000019">
    <property type="protein sequence ID" value="MFD1221736.1"/>
    <property type="molecule type" value="Genomic_DNA"/>
</dbReference>
<sequence length="75" mass="8804">MMITFKAKKGFHMKEYFIRLIFGLLAIGIVLGIAYIFNIDWLQDGNPERNIFKLLIVFVGGWSGWYLYKAINKEK</sequence>
<evidence type="ECO:0000313" key="2">
    <source>
        <dbReference type="EMBL" id="MFD1221736.1"/>
    </source>
</evidence>
<feature type="transmembrane region" description="Helical" evidence="1">
    <location>
        <begin position="20"/>
        <end position="39"/>
    </location>
</feature>
<dbReference type="Proteomes" id="UP001597180">
    <property type="component" value="Unassembled WGS sequence"/>
</dbReference>
<keyword evidence="1" id="KW-0472">Membrane</keyword>
<keyword evidence="1" id="KW-1133">Transmembrane helix</keyword>
<feature type="transmembrane region" description="Helical" evidence="1">
    <location>
        <begin position="51"/>
        <end position="68"/>
    </location>
</feature>